<evidence type="ECO:0000313" key="3">
    <source>
        <dbReference type="Proteomes" id="UP001291623"/>
    </source>
</evidence>
<keyword evidence="3" id="KW-1185">Reference proteome</keyword>
<feature type="compositionally biased region" description="Polar residues" evidence="1">
    <location>
        <begin position="187"/>
        <end position="201"/>
    </location>
</feature>
<dbReference type="AlphaFoldDB" id="A0AAE1RJJ8"/>
<proteinExistence type="predicted"/>
<feature type="compositionally biased region" description="Polar residues" evidence="1">
    <location>
        <begin position="241"/>
        <end position="251"/>
    </location>
</feature>
<sequence>MFGGNLLKLDRWKEQDGCVDTHFAGDTVIVNMVGLPIHLWSVELFKNVGELCGGFVDVICSMHDISRVKIKVRKGGKVPVSVKVVDGDSSYRIWMCIEFQPEFLMPEIEENVKLSSRRGGKGGGRGSRGAGEKGNRSPEVMERAVGTDKRLEHDKRFEIWRGRKNPSNGKRQPYPWISEPGRRCRLNQFTKPPGSNRQGNSDPIGCMLQRPENKALAPAGKQILMGTTSIGLDSSWEPDNRLSTAVSGLDK</sequence>
<dbReference type="PANTHER" id="PTHR34427:SF16">
    <property type="entry name" value="DUF4283 DOMAIN-CONTAINING PROTEIN"/>
    <property type="match status" value="1"/>
</dbReference>
<evidence type="ECO:0000313" key="2">
    <source>
        <dbReference type="EMBL" id="KAK4353525.1"/>
    </source>
</evidence>
<feature type="region of interest" description="Disordered" evidence="1">
    <location>
        <begin position="114"/>
        <end position="144"/>
    </location>
</feature>
<dbReference type="EMBL" id="JAVYJV010000014">
    <property type="protein sequence ID" value="KAK4353525.1"/>
    <property type="molecule type" value="Genomic_DNA"/>
</dbReference>
<evidence type="ECO:0000256" key="1">
    <source>
        <dbReference type="SAM" id="MobiDB-lite"/>
    </source>
</evidence>
<dbReference type="PANTHER" id="PTHR34427">
    <property type="entry name" value="DUF4283 DOMAIN PROTEIN"/>
    <property type="match status" value="1"/>
</dbReference>
<feature type="region of interest" description="Disordered" evidence="1">
    <location>
        <begin position="231"/>
        <end position="251"/>
    </location>
</feature>
<name>A0AAE1RJJ8_9SOLA</name>
<accession>A0AAE1RJJ8</accession>
<protein>
    <recommendedName>
        <fullName evidence="4">DUF4283 domain-containing protein</fullName>
    </recommendedName>
</protein>
<comment type="caution">
    <text evidence="2">The sequence shown here is derived from an EMBL/GenBank/DDBJ whole genome shotgun (WGS) entry which is preliminary data.</text>
</comment>
<reference evidence="2" key="1">
    <citation type="submission" date="2023-12" db="EMBL/GenBank/DDBJ databases">
        <title>Genome assembly of Anisodus tanguticus.</title>
        <authorList>
            <person name="Wang Y.-J."/>
        </authorList>
    </citation>
    <scope>NUCLEOTIDE SEQUENCE</scope>
    <source>
        <strain evidence="2">KB-2021</strain>
        <tissue evidence="2">Leaf</tissue>
    </source>
</reference>
<feature type="compositionally biased region" description="Basic and acidic residues" evidence="1">
    <location>
        <begin position="130"/>
        <end position="144"/>
    </location>
</feature>
<organism evidence="2 3">
    <name type="scientific">Anisodus tanguticus</name>
    <dbReference type="NCBI Taxonomy" id="243964"/>
    <lineage>
        <taxon>Eukaryota</taxon>
        <taxon>Viridiplantae</taxon>
        <taxon>Streptophyta</taxon>
        <taxon>Embryophyta</taxon>
        <taxon>Tracheophyta</taxon>
        <taxon>Spermatophyta</taxon>
        <taxon>Magnoliopsida</taxon>
        <taxon>eudicotyledons</taxon>
        <taxon>Gunneridae</taxon>
        <taxon>Pentapetalae</taxon>
        <taxon>asterids</taxon>
        <taxon>lamiids</taxon>
        <taxon>Solanales</taxon>
        <taxon>Solanaceae</taxon>
        <taxon>Solanoideae</taxon>
        <taxon>Hyoscyameae</taxon>
        <taxon>Anisodus</taxon>
    </lineage>
</organism>
<evidence type="ECO:0008006" key="4">
    <source>
        <dbReference type="Google" id="ProtNLM"/>
    </source>
</evidence>
<gene>
    <name evidence="2" type="ORF">RND71_025719</name>
</gene>
<feature type="region of interest" description="Disordered" evidence="1">
    <location>
        <begin position="186"/>
        <end position="206"/>
    </location>
</feature>
<dbReference type="Proteomes" id="UP001291623">
    <property type="component" value="Unassembled WGS sequence"/>
</dbReference>